<feature type="domain" description="3-dehydroquinate synthase C-terminal" evidence="20">
    <location>
        <begin position="181"/>
        <end position="323"/>
    </location>
</feature>
<dbReference type="NCBIfam" id="TIGR01357">
    <property type="entry name" value="aroB"/>
    <property type="match status" value="1"/>
</dbReference>
<feature type="binding site" evidence="18">
    <location>
        <position position="142"/>
    </location>
    <ligand>
        <name>NAD(+)</name>
        <dbReference type="ChEBI" id="CHEBI:57540"/>
    </ligand>
</feature>
<feature type="binding site" evidence="18">
    <location>
        <position position="184"/>
    </location>
    <ligand>
        <name>Zn(2+)</name>
        <dbReference type="ChEBI" id="CHEBI:29105"/>
    </ligand>
</feature>
<feature type="binding site" evidence="18">
    <location>
        <begin position="106"/>
        <end position="110"/>
    </location>
    <ligand>
        <name>NAD(+)</name>
        <dbReference type="ChEBI" id="CHEBI:57540"/>
    </ligand>
</feature>
<dbReference type="InterPro" id="IPR050071">
    <property type="entry name" value="Dehydroquinate_synthase"/>
</dbReference>
<dbReference type="InterPro" id="IPR056179">
    <property type="entry name" value="DHQS_C"/>
</dbReference>
<dbReference type="GO" id="GO:0000166">
    <property type="term" value="F:nucleotide binding"/>
    <property type="evidence" value="ECO:0007669"/>
    <property type="project" value="UniProtKB-KW"/>
</dbReference>
<evidence type="ECO:0000256" key="6">
    <source>
        <dbReference type="ARBA" id="ARBA00005412"/>
    </source>
</evidence>
<evidence type="ECO:0000256" key="15">
    <source>
        <dbReference type="ARBA" id="ARBA00023141"/>
    </source>
</evidence>
<reference evidence="21" key="1">
    <citation type="journal article" date="2014" name="Int. J. Syst. Evol. Microbiol.">
        <title>Complete genome sequence of Corynebacterium casei LMG S-19264T (=DSM 44701T), isolated from a smear-ripened cheese.</title>
        <authorList>
            <consortium name="US DOE Joint Genome Institute (JGI-PGF)"/>
            <person name="Walter F."/>
            <person name="Albersmeier A."/>
            <person name="Kalinowski J."/>
            <person name="Ruckert C."/>
        </authorList>
    </citation>
    <scope>NUCLEOTIDE SEQUENCE</scope>
    <source>
        <strain evidence="21">CGMCC 1.12698</strain>
    </source>
</reference>
<dbReference type="CDD" id="cd08195">
    <property type="entry name" value="DHQS"/>
    <property type="match status" value="1"/>
</dbReference>
<reference evidence="21" key="2">
    <citation type="submission" date="2020-09" db="EMBL/GenBank/DDBJ databases">
        <authorList>
            <person name="Sun Q."/>
            <person name="Zhou Y."/>
        </authorList>
    </citation>
    <scope>NUCLEOTIDE SEQUENCE</scope>
    <source>
        <strain evidence="21">CGMCC 1.12698</strain>
    </source>
</reference>
<evidence type="ECO:0000256" key="14">
    <source>
        <dbReference type="ARBA" id="ARBA00023027"/>
    </source>
</evidence>
<keyword evidence="14 18" id="KW-0520">NAD</keyword>
<evidence type="ECO:0000256" key="12">
    <source>
        <dbReference type="ARBA" id="ARBA00022741"/>
    </source>
</evidence>
<dbReference type="RefSeq" id="WP_188386714.1">
    <property type="nucleotide sequence ID" value="NZ_BMFK01000001.1"/>
</dbReference>
<sequence length="360" mass="40189">MVEVPIKTASKEYPLFIGNDAIYSLSDVIDGLTPRVSSVFIISEETVAELYLEEVRTNLQDSIPVYHYVVPSGEASKSFENYYECQTFALQSGLDRNSIILALGGGVIGDLAGFVAATYMRGIRFIQVPTTLLAHDSAVGGKVAVNHPLGKNIIGAFHQPEAVIYHLPFLATLPVEEWRSGYGEVIKHAYLSGEEFLSWLEKEVSTLDDLKDEKLLHVLKEGINVKAQIVAKDEKESNVRAFLNFGHTLGHAIESELGYGKITHGDAVAIGMVFALRMSEHVYGKDLNVSRLQALLERFDYPTIDCSLDAHRLMEKMKKDKKSYEHTIHMVLMKELGQMEVRKVNDEDVLRVLTTFIKGE</sequence>
<dbReference type="SUPFAM" id="SSF56796">
    <property type="entry name" value="Dehydroquinate synthase-like"/>
    <property type="match status" value="1"/>
</dbReference>
<keyword evidence="15 18" id="KW-0057">Aromatic amino acid biosynthesis</keyword>
<evidence type="ECO:0000256" key="4">
    <source>
        <dbReference type="ARBA" id="ARBA00004496"/>
    </source>
</evidence>
<evidence type="ECO:0000256" key="2">
    <source>
        <dbReference type="ARBA" id="ARBA00001911"/>
    </source>
</evidence>
<dbReference type="GO" id="GO:0009073">
    <property type="term" value="P:aromatic amino acid family biosynthetic process"/>
    <property type="evidence" value="ECO:0007669"/>
    <property type="project" value="UniProtKB-KW"/>
</dbReference>
<evidence type="ECO:0000256" key="10">
    <source>
        <dbReference type="ARBA" id="ARBA00022605"/>
    </source>
</evidence>
<evidence type="ECO:0000256" key="13">
    <source>
        <dbReference type="ARBA" id="ARBA00022833"/>
    </source>
</evidence>
<evidence type="ECO:0000313" key="22">
    <source>
        <dbReference type="Proteomes" id="UP000605259"/>
    </source>
</evidence>
<feature type="binding site" evidence="18">
    <location>
        <begin position="169"/>
        <end position="172"/>
    </location>
    <ligand>
        <name>NAD(+)</name>
        <dbReference type="ChEBI" id="CHEBI:57540"/>
    </ligand>
</feature>
<keyword evidence="22" id="KW-1185">Reference proteome</keyword>
<dbReference type="PIRSF" id="PIRSF001455">
    <property type="entry name" value="DHQ_synth"/>
    <property type="match status" value="1"/>
</dbReference>
<evidence type="ECO:0000256" key="5">
    <source>
        <dbReference type="ARBA" id="ARBA00004661"/>
    </source>
</evidence>
<dbReference type="HAMAP" id="MF_00110">
    <property type="entry name" value="DHQ_synthase"/>
    <property type="match status" value="1"/>
</dbReference>
<dbReference type="FunFam" id="3.40.50.1970:FF:000007">
    <property type="entry name" value="Pentafunctional AROM polypeptide"/>
    <property type="match status" value="1"/>
</dbReference>
<feature type="binding site" evidence="18">
    <location>
        <begin position="130"/>
        <end position="131"/>
    </location>
    <ligand>
        <name>NAD(+)</name>
        <dbReference type="ChEBI" id="CHEBI:57540"/>
    </ligand>
</feature>
<evidence type="ECO:0000256" key="3">
    <source>
        <dbReference type="ARBA" id="ARBA00001947"/>
    </source>
</evidence>
<dbReference type="EMBL" id="BMFK01000001">
    <property type="protein sequence ID" value="GGE56362.1"/>
    <property type="molecule type" value="Genomic_DNA"/>
</dbReference>
<dbReference type="PANTHER" id="PTHR43622:SF7">
    <property type="entry name" value="3-DEHYDROQUINATE SYNTHASE, CHLOROPLASTIC"/>
    <property type="match status" value="1"/>
</dbReference>
<evidence type="ECO:0000256" key="17">
    <source>
        <dbReference type="ARBA" id="ARBA00023285"/>
    </source>
</evidence>
<evidence type="ECO:0000313" key="21">
    <source>
        <dbReference type="EMBL" id="GGE56362.1"/>
    </source>
</evidence>
<comment type="catalytic activity">
    <reaction evidence="1 18">
        <text>7-phospho-2-dehydro-3-deoxy-D-arabino-heptonate = 3-dehydroquinate + phosphate</text>
        <dbReference type="Rhea" id="RHEA:21968"/>
        <dbReference type="ChEBI" id="CHEBI:32364"/>
        <dbReference type="ChEBI" id="CHEBI:43474"/>
        <dbReference type="ChEBI" id="CHEBI:58394"/>
        <dbReference type="EC" id="4.2.3.4"/>
    </reaction>
</comment>
<comment type="cofactor">
    <cofactor evidence="3">
        <name>Zn(2+)</name>
        <dbReference type="ChEBI" id="CHEBI:29105"/>
    </cofactor>
</comment>
<dbReference type="Gene3D" id="1.20.1090.10">
    <property type="entry name" value="Dehydroquinate synthase-like - alpha domain"/>
    <property type="match status" value="1"/>
</dbReference>
<dbReference type="InterPro" id="IPR030960">
    <property type="entry name" value="DHQS/DOIS_N"/>
</dbReference>
<dbReference type="InterPro" id="IPR030963">
    <property type="entry name" value="DHQ_synth_fam"/>
</dbReference>
<keyword evidence="17 18" id="KW-0170">Cobalt</keyword>
<evidence type="ECO:0000256" key="9">
    <source>
        <dbReference type="ARBA" id="ARBA00022490"/>
    </source>
</evidence>
<dbReference type="EC" id="4.2.3.4" evidence="7 18"/>
<keyword evidence="13 18" id="KW-0862">Zinc</keyword>
<dbReference type="GO" id="GO:0003856">
    <property type="term" value="F:3-dehydroquinate synthase activity"/>
    <property type="evidence" value="ECO:0007669"/>
    <property type="project" value="UniProtKB-UniRule"/>
</dbReference>
<feature type="binding site" evidence="18">
    <location>
        <position position="247"/>
    </location>
    <ligand>
        <name>Zn(2+)</name>
        <dbReference type="ChEBI" id="CHEBI:29105"/>
    </ligand>
</feature>
<feature type="domain" description="3-dehydroquinate synthase N-terminal" evidence="19">
    <location>
        <begin position="68"/>
        <end position="179"/>
    </location>
</feature>
<comment type="similarity">
    <text evidence="6 18">Belongs to the sugar phosphate cyclases superfamily. Dehydroquinate synthase family.</text>
</comment>
<evidence type="ECO:0000256" key="18">
    <source>
        <dbReference type="HAMAP-Rule" id="MF_00110"/>
    </source>
</evidence>
<dbReference type="Proteomes" id="UP000605259">
    <property type="component" value="Unassembled WGS sequence"/>
</dbReference>
<dbReference type="Pfam" id="PF24621">
    <property type="entry name" value="DHQS_C"/>
    <property type="match status" value="1"/>
</dbReference>
<gene>
    <name evidence="18 21" type="primary">aroB</name>
    <name evidence="21" type="ORF">GCM10007140_03330</name>
</gene>
<keyword evidence="16 18" id="KW-0456">Lyase</keyword>
<comment type="cofactor">
    <cofactor evidence="18">
        <name>Co(2+)</name>
        <dbReference type="ChEBI" id="CHEBI:48828"/>
    </cofactor>
    <cofactor evidence="18">
        <name>Zn(2+)</name>
        <dbReference type="ChEBI" id="CHEBI:29105"/>
    </cofactor>
    <text evidence="18">Binds 1 divalent metal cation per subunit. Can use either Co(2+) or Zn(2+).</text>
</comment>
<accession>A0A917EL58</accession>
<keyword evidence="9 18" id="KW-0963">Cytoplasm</keyword>
<evidence type="ECO:0000259" key="20">
    <source>
        <dbReference type="Pfam" id="PF24621"/>
    </source>
</evidence>
<dbReference type="PANTHER" id="PTHR43622">
    <property type="entry name" value="3-DEHYDROQUINATE SYNTHASE"/>
    <property type="match status" value="1"/>
</dbReference>
<keyword evidence="12 18" id="KW-0547">Nucleotide-binding</keyword>
<organism evidence="21 22">
    <name type="scientific">Priestia taiwanensis</name>
    <dbReference type="NCBI Taxonomy" id="1347902"/>
    <lineage>
        <taxon>Bacteria</taxon>
        <taxon>Bacillati</taxon>
        <taxon>Bacillota</taxon>
        <taxon>Bacilli</taxon>
        <taxon>Bacillales</taxon>
        <taxon>Bacillaceae</taxon>
        <taxon>Priestia</taxon>
    </lineage>
</organism>
<comment type="caution">
    <text evidence="21">The sequence shown here is derived from an EMBL/GenBank/DDBJ whole genome shotgun (WGS) entry which is preliminary data.</text>
</comment>
<evidence type="ECO:0000256" key="11">
    <source>
        <dbReference type="ARBA" id="ARBA00022723"/>
    </source>
</evidence>
<dbReference type="GO" id="GO:0009423">
    <property type="term" value="P:chorismate biosynthetic process"/>
    <property type="evidence" value="ECO:0007669"/>
    <property type="project" value="UniProtKB-UniRule"/>
</dbReference>
<comment type="pathway">
    <text evidence="5 18">Metabolic intermediate biosynthesis; chorismate biosynthesis; chorismate from D-erythrose 4-phosphate and phosphoenolpyruvate: step 2/7.</text>
</comment>
<comment type="subcellular location">
    <subcellularLocation>
        <location evidence="4 18">Cytoplasm</location>
    </subcellularLocation>
</comment>
<feature type="binding site" evidence="18">
    <location>
        <begin position="72"/>
        <end position="77"/>
    </location>
    <ligand>
        <name>NAD(+)</name>
        <dbReference type="ChEBI" id="CHEBI:57540"/>
    </ligand>
</feature>
<evidence type="ECO:0000256" key="8">
    <source>
        <dbReference type="ARBA" id="ARBA00017684"/>
    </source>
</evidence>
<name>A0A917EL58_9BACI</name>
<proteinExistence type="inferred from homology"/>
<dbReference type="AlphaFoldDB" id="A0A917EL58"/>
<comment type="cofactor">
    <cofactor evidence="2 18">
        <name>NAD(+)</name>
        <dbReference type="ChEBI" id="CHEBI:57540"/>
    </cofactor>
</comment>
<protein>
    <recommendedName>
        <fullName evidence="8 18">3-dehydroquinate synthase</fullName>
        <shortName evidence="18">DHQS</shortName>
        <ecNumber evidence="7 18">4.2.3.4</ecNumber>
    </recommendedName>
</protein>
<feature type="binding site" evidence="18">
    <location>
        <position position="264"/>
    </location>
    <ligand>
        <name>Zn(2+)</name>
        <dbReference type="ChEBI" id="CHEBI:29105"/>
    </ligand>
</feature>
<keyword evidence="11 18" id="KW-0479">Metal-binding</keyword>
<evidence type="ECO:0000256" key="1">
    <source>
        <dbReference type="ARBA" id="ARBA00001393"/>
    </source>
</evidence>
<feature type="binding site" evidence="18">
    <location>
        <position position="151"/>
    </location>
    <ligand>
        <name>NAD(+)</name>
        <dbReference type="ChEBI" id="CHEBI:57540"/>
    </ligand>
</feature>
<keyword evidence="10 18" id="KW-0028">Amino-acid biosynthesis</keyword>
<evidence type="ECO:0000256" key="16">
    <source>
        <dbReference type="ARBA" id="ARBA00023239"/>
    </source>
</evidence>
<dbReference type="GO" id="GO:0008652">
    <property type="term" value="P:amino acid biosynthetic process"/>
    <property type="evidence" value="ECO:0007669"/>
    <property type="project" value="UniProtKB-KW"/>
</dbReference>
<dbReference type="Pfam" id="PF01761">
    <property type="entry name" value="DHQ_synthase"/>
    <property type="match status" value="1"/>
</dbReference>
<evidence type="ECO:0000256" key="7">
    <source>
        <dbReference type="ARBA" id="ARBA00013031"/>
    </source>
</evidence>
<dbReference type="InterPro" id="IPR016037">
    <property type="entry name" value="DHQ_synth_AroB"/>
</dbReference>
<evidence type="ECO:0000259" key="19">
    <source>
        <dbReference type="Pfam" id="PF01761"/>
    </source>
</evidence>
<comment type="function">
    <text evidence="18">Catalyzes the conversion of 3-deoxy-D-arabino-heptulosonate 7-phosphate (DAHP) to dehydroquinate (DHQ).</text>
</comment>
<dbReference type="GO" id="GO:0005737">
    <property type="term" value="C:cytoplasm"/>
    <property type="evidence" value="ECO:0007669"/>
    <property type="project" value="UniProtKB-SubCell"/>
</dbReference>
<dbReference type="Gene3D" id="3.40.50.1970">
    <property type="match status" value="1"/>
</dbReference>
<dbReference type="GO" id="GO:0046872">
    <property type="term" value="F:metal ion binding"/>
    <property type="evidence" value="ECO:0007669"/>
    <property type="project" value="UniProtKB-KW"/>
</dbReference>